<evidence type="ECO:0000313" key="3">
    <source>
        <dbReference type="Proteomes" id="UP001500393"/>
    </source>
</evidence>
<keyword evidence="3" id="KW-1185">Reference proteome</keyword>
<dbReference type="EMBL" id="BAAAOS010000007">
    <property type="protein sequence ID" value="GAA1558693.1"/>
    <property type="molecule type" value="Genomic_DNA"/>
</dbReference>
<reference evidence="3" key="1">
    <citation type="journal article" date="2019" name="Int. J. Syst. Evol. Microbiol.">
        <title>The Global Catalogue of Microorganisms (GCM) 10K type strain sequencing project: providing services to taxonomists for standard genome sequencing and annotation.</title>
        <authorList>
            <consortium name="The Broad Institute Genomics Platform"/>
            <consortium name="The Broad Institute Genome Sequencing Center for Infectious Disease"/>
            <person name="Wu L."/>
            <person name="Ma J."/>
        </authorList>
    </citation>
    <scope>NUCLEOTIDE SEQUENCE [LARGE SCALE GENOMIC DNA]</scope>
    <source>
        <strain evidence="3">JCM 14969</strain>
    </source>
</reference>
<dbReference type="Proteomes" id="UP001500393">
    <property type="component" value="Unassembled WGS sequence"/>
</dbReference>
<gene>
    <name evidence="2" type="ORF">GCM10009789_10160</name>
</gene>
<accession>A0ABP4NAE9</accession>
<organism evidence="2 3">
    <name type="scientific">Kribbella sancticallisti</name>
    <dbReference type="NCBI Taxonomy" id="460087"/>
    <lineage>
        <taxon>Bacteria</taxon>
        <taxon>Bacillati</taxon>
        <taxon>Actinomycetota</taxon>
        <taxon>Actinomycetes</taxon>
        <taxon>Propionibacteriales</taxon>
        <taxon>Kribbellaceae</taxon>
        <taxon>Kribbella</taxon>
    </lineage>
</organism>
<evidence type="ECO:0000256" key="1">
    <source>
        <dbReference type="SAM" id="MobiDB-lite"/>
    </source>
</evidence>
<evidence type="ECO:0000313" key="2">
    <source>
        <dbReference type="EMBL" id="GAA1558693.1"/>
    </source>
</evidence>
<sequence length="99" mass="10701">MRRPAAVEMTTSSSSRPTHTTDVCGLPSALIVARTAGFPPSTNFRAPSLKLMPATLKHPTDKLAVEDRKGLAAGVDEDSVTQWCRQVGGDRTVDCYQRD</sequence>
<name>A0ABP4NAE9_9ACTN</name>
<proteinExistence type="predicted"/>
<comment type="caution">
    <text evidence="2">The sequence shown here is derived from an EMBL/GenBank/DDBJ whole genome shotgun (WGS) entry which is preliminary data.</text>
</comment>
<feature type="compositionally biased region" description="Low complexity" evidence="1">
    <location>
        <begin position="10"/>
        <end position="21"/>
    </location>
</feature>
<feature type="region of interest" description="Disordered" evidence="1">
    <location>
        <begin position="1"/>
        <end position="21"/>
    </location>
</feature>
<protein>
    <submittedName>
        <fullName evidence="2">Uncharacterized protein</fullName>
    </submittedName>
</protein>